<gene>
    <name evidence="1" type="ORF">CAL20_00070</name>
</gene>
<dbReference type="PROSITE" id="PS00141">
    <property type="entry name" value="ASP_PROTEASE"/>
    <property type="match status" value="2"/>
</dbReference>
<dbReference type="AlphaFoldDB" id="A0A261V0V1"/>
<keyword evidence="2" id="KW-1185">Reference proteome</keyword>
<dbReference type="SUPFAM" id="SSF50630">
    <property type="entry name" value="Acid proteases"/>
    <property type="match status" value="1"/>
</dbReference>
<dbReference type="Gene3D" id="2.40.70.10">
    <property type="entry name" value="Acid Proteases"/>
    <property type="match status" value="2"/>
</dbReference>
<sequence>MFLVALSLPFQGTAETASCASDWTANHSQFESAIEYDDIQSKANPTVHILINGKPAKMMLDTGASVSILWRTSLLDEPPGPDVHRLDAHVASVDAQVAKATLEDDRGNVLRHEFHVVRDSVLAADGYSGILSPQAVAQNNAVVIDLEKNCFFTSPSFDIRLGGGLDVHRGATIPNLYGVMGIHAELDGSKIPLIVDTGASVTNVLSSLIDSKPKGPKSGRTMDMFGAELSQDEYMRLIDLSINGKIFRSQPVVASPTINERGIVTSGYIGMDILKDRVIYHDGSRNEFILLTREGAAERYDTRVE</sequence>
<reference evidence="1 2" key="1">
    <citation type="submission" date="2017-05" db="EMBL/GenBank/DDBJ databases">
        <title>Complete and WGS of Bordetella genogroups.</title>
        <authorList>
            <person name="Spilker T."/>
            <person name="LiPuma J."/>
        </authorList>
    </citation>
    <scope>NUCLEOTIDE SEQUENCE [LARGE SCALE GENOMIC DNA]</scope>
    <source>
        <strain evidence="1 2">AU9919</strain>
    </source>
</reference>
<comment type="caution">
    <text evidence="1">The sequence shown here is derived from an EMBL/GenBank/DDBJ whole genome shotgun (WGS) entry which is preliminary data.</text>
</comment>
<evidence type="ECO:0000313" key="2">
    <source>
        <dbReference type="Proteomes" id="UP000216885"/>
    </source>
</evidence>
<organism evidence="1 2">
    <name type="scientific">Bordetella genomosp. 4</name>
    <dbReference type="NCBI Taxonomy" id="463044"/>
    <lineage>
        <taxon>Bacteria</taxon>
        <taxon>Pseudomonadati</taxon>
        <taxon>Pseudomonadota</taxon>
        <taxon>Betaproteobacteria</taxon>
        <taxon>Burkholderiales</taxon>
        <taxon>Alcaligenaceae</taxon>
        <taxon>Bordetella</taxon>
    </lineage>
</organism>
<dbReference type="EMBL" id="NEVQ01000001">
    <property type="protein sequence ID" value="OZI67481.1"/>
    <property type="molecule type" value="Genomic_DNA"/>
</dbReference>
<accession>A0A261V0V1</accession>
<name>A0A261V0V1_9BORD</name>
<dbReference type="GO" id="GO:0004190">
    <property type="term" value="F:aspartic-type endopeptidase activity"/>
    <property type="evidence" value="ECO:0007669"/>
    <property type="project" value="InterPro"/>
</dbReference>
<dbReference type="Proteomes" id="UP000216885">
    <property type="component" value="Unassembled WGS sequence"/>
</dbReference>
<dbReference type="InterPro" id="IPR001969">
    <property type="entry name" value="Aspartic_peptidase_AS"/>
</dbReference>
<protein>
    <recommendedName>
        <fullName evidence="3">Peptidase A2 domain-containing protein</fullName>
    </recommendedName>
</protein>
<evidence type="ECO:0000313" key="1">
    <source>
        <dbReference type="EMBL" id="OZI67481.1"/>
    </source>
</evidence>
<evidence type="ECO:0008006" key="3">
    <source>
        <dbReference type="Google" id="ProtNLM"/>
    </source>
</evidence>
<proteinExistence type="predicted"/>
<dbReference type="InterPro" id="IPR021109">
    <property type="entry name" value="Peptidase_aspartic_dom_sf"/>
</dbReference>
<dbReference type="GO" id="GO:0006508">
    <property type="term" value="P:proteolysis"/>
    <property type="evidence" value="ECO:0007669"/>
    <property type="project" value="InterPro"/>
</dbReference>